<comment type="caution">
    <text evidence="2">The sequence shown here is derived from an EMBL/GenBank/DDBJ whole genome shotgun (WGS) entry which is preliminary data.</text>
</comment>
<name>A0ABN1NBS5_9ACTN</name>
<evidence type="ECO:0000313" key="3">
    <source>
        <dbReference type="Proteomes" id="UP001501005"/>
    </source>
</evidence>
<accession>A0ABN1NBS5</accession>
<feature type="region of interest" description="Disordered" evidence="1">
    <location>
        <begin position="371"/>
        <end position="392"/>
    </location>
</feature>
<proteinExistence type="predicted"/>
<keyword evidence="3" id="KW-1185">Reference proteome</keyword>
<evidence type="ECO:0008006" key="4">
    <source>
        <dbReference type="Google" id="ProtNLM"/>
    </source>
</evidence>
<dbReference type="Proteomes" id="UP001501005">
    <property type="component" value="Unassembled WGS sequence"/>
</dbReference>
<reference evidence="2 3" key="1">
    <citation type="journal article" date="2019" name="Int. J. Syst. Evol. Microbiol.">
        <title>The Global Catalogue of Microorganisms (GCM) 10K type strain sequencing project: providing services to taxonomists for standard genome sequencing and annotation.</title>
        <authorList>
            <consortium name="The Broad Institute Genomics Platform"/>
            <consortium name="The Broad Institute Genome Sequencing Center for Infectious Disease"/>
            <person name="Wu L."/>
            <person name="Ma J."/>
        </authorList>
    </citation>
    <scope>NUCLEOTIDE SEQUENCE [LARGE SCALE GENOMIC DNA]</scope>
    <source>
        <strain evidence="2 3">JCM 10673</strain>
    </source>
</reference>
<evidence type="ECO:0000256" key="1">
    <source>
        <dbReference type="SAM" id="MobiDB-lite"/>
    </source>
</evidence>
<dbReference type="EMBL" id="BAAAHG010000001">
    <property type="protein sequence ID" value="GAA0901298.1"/>
    <property type="molecule type" value="Genomic_DNA"/>
</dbReference>
<gene>
    <name evidence="2" type="ORF">GCM10009549_02020</name>
</gene>
<organism evidence="2 3">
    <name type="scientific">Streptomyces thermoalcalitolerans</name>
    <dbReference type="NCBI Taxonomy" id="65605"/>
    <lineage>
        <taxon>Bacteria</taxon>
        <taxon>Bacillati</taxon>
        <taxon>Actinomycetota</taxon>
        <taxon>Actinomycetes</taxon>
        <taxon>Kitasatosporales</taxon>
        <taxon>Streptomycetaceae</taxon>
        <taxon>Streptomyces</taxon>
    </lineage>
</organism>
<evidence type="ECO:0000313" key="2">
    <source>
        <dbReference type="EMBL" id="GAA0901298.1"/>
    </source>
</evidence>
<protein>
    <recommendedName>
        <fullName evidence="4">SAVED domain-containing protein</fullName>
    </recommendedName>
</protein>
<sequence length="392" mass="42974">MRRLWLVRFLSTPEGLWTVLGAGGAALALGLVPDLVQLIPWVDGSLPGMLVWALLGLVVVSVAQHKLRGKEGVGIVLYLGGNERWHHSRVQAMVDHAKRHHDTCFVVEPSYLLQGTTGIDPVTITHRVVQARLEEAAGTAAEVPRNVSFYVNAPHPHAYELGKILWNQPAERVRVFTERGEDSPPLVLNGSLMGMSEEQGQVAFRMLRLDSRLKEAPTTEELRLLEEQVLSTQREPSRLEVLEAGQDDTGSPGRPKRLALIVSFENNAITPKALEAARSGRSNGYRIPRVPPGEPSACALARVITTRAGNVPDQLRCHEALVRHVFTTWRKDVHDHHITDTWLFTDGPTGFVLALGALLGKNATLVPWDGDSQARGRIPEQGHGPNLPGVTA</sequence>